<feature type="compositionally biased region" description="Polar residues" evidence="6">
    <location>
        <begin position="519"/>
        <end position="541"/>
    </location>
</feature>
<dbReference type="EMBL" id="CP002915">
    <property type="protein sequence ID" value="AEK29528.1"/>
    <property type="molecule type" value="Genomic_DNA"/>
</dbReference>
<feature type="transmembrane region" description="Helical" evidence="7">
    <location>
        <begin position="404"/>
        <end position="425"/>
    </location>
</feature>
<sequence length="582" mass="62642">MIMAARVRYLLQIIFALLISALGFFQLSERMNGKPTSGSVVMQIVCAIMFLVAWGLMSRFQKFGNQSIFACVLMLTSIGILMISRIDGEMDTAVAIRQMMWLCLALVCCYALFAFMKDYRILRRFSYVSMVIGLALLLSPMIPGLGREIGGARIWIGVGSYQLQPGEFAKLFLAFFFASYLFNHRDQLAVGGRKVLGLQLPRLRDLGPIVIVWVASMGVLILQHDLGTSLMFFAMFVAMLYVATGRASWLIIGFLAFAIGCVAAAHLFAHVGYRVDAWLHPFDSEIYNRYPGGSSQIVQGLFGLAAGGLFGTGLGEGHPAITPLANSDFIFASAGEELGLVGVFAILMLYLLIIAAGMITAMKIKDGFGKLLASGLVFTMAFQVFTVVGGITLVIPLTGLTMPYMAAGGSSLIANYILAALLIIISNAANKPQNDLMTDTFRMEAVHALSSRKPRQRKASGNATQVTKPRGNREEEPRPRTSQLPVTSAAVQQSAAVSASPAQDDSATQVVSPQPIVAPQQTSEPVSNTRNIPVSPQQATPSAGEETEAMAPLNPSVPPLPQQPHTPTNHQATTSEGGAEHE</sequence>
<feature type="region of interest" description="Disordered" evidence="6">
    <location>
        <begin position="449"/>
        <end position="582"/>
    </location>
</feature>
<keyword evidence="2 7" id="KW-0812">Transmembrane</keyword>
<evidence type="ECO:0000256" key="4">
    <source>
        <dbReference type="ARBA" id="ARBA00022989"/>
    </source>
</evidence>
<dbReference type="GO" id="GO:0005886">
    <property type="term" value="C:plasma membrane"/>
    <property type="evidence" value="ECO:0007669"/>
    <property type="project" value="TreeGrafter"/>
</dbReference>
<evidence type="ECO:0000256" key="1">
    <source>
        <dbReference type="ARBA" id="ARBA00004141"/>
    </source>
</evidence>
<dbReference type="InterPro" id="IPR001182">
    <property type="entry name" value="FtsW/RodA"/>
</dbReference>
<feature type="transmembrane region" description="Helical" evidence="7">
    <location>
        <begin position="338"/>
        <end position="359"/>
    </location>
</feature>
<proteinExistence type="predicted"/>
<feature type="transmembrane region" description="Helical" evidence="7">
    <location>
        <begin position="250"/>
        <end position="273"/>
    </location>
</feature>
<evidence type="ECO:0000256" key="5">
    <source>
        <dbReference type="ARBA" id="ARBA00023136"/>
    </source>
</evidence>
<keyword evidence="4 7" id="KW-1133">Transmembrane helix</keyword>
<protein>
    <submittedName>
        <fullName evidence="8">FtsW</fullName>
    </submittedName>
</protein>
<dbReference type="Pfam" id="PF01098">
    <property type="entry name" value="FTSW_RODA_SPOVE"/>
    <property type="match status" value="1"/>
</dbReference>
<feature type="transmembrane region" description="Helical" evidence="7">
    <location>
        <begin position="127"/>
        <end position="146"/>
    </location>
</feature>
<dbReference type="Proteomes" id="UP000008394">
    <property type="component" value="Chromosome"/>
</dbReference>
<dbReference type="GO" id="GO:0008360">
    <property type="term" value="P:regulation of cell shape"/>
    <property type="evidence" value="ECO:0007669"/>
    <property type="project" value="UniProtKB-KW"/>
</dbReference>
<feature type="transmembrane region" description="Helical" evidence="7">
    <location>
        <begin position="203"/>
        <end position="220"/>
    </location>
</feature>
<dbReference type="GO" id="GO:0015648">
    <property type="term" value="F:lipid-linked peptidoglycan transporter activity"/>
    <property type="evidence" value="ECO:0007669"/>
    <property type="project" value="TreeGrafter"/>
</dbReference>
<feature type="transmembrane region" description="Helical" evidence="7">
    <location>
        <begin position="98"/>
        <end position="115"/>
    </location>
</feature>
<comment type="subcellular location">
    <subcellularLocation>
        <location evidence="1">Membrane</location>
        <topology evidence="1">Multi-pass membrane protein</topology>
    </subcellularLocation>
</comment>
<accession>A0A806FNZ2</accession>
<feature type="transmembrane region" description="Helical" evidence="7">
    <location>
        <begin position="68"/>
        <end position="86"/>
    </location>
</feature>
<evidence type="ECO:0000256" key="2">
    <source>
        <dbReference type="ARBA" id="ARBA00022692"/>
    </source>
</evidence>
<keyword evidence="5 7" id="KW-0472">Membrane</keyword>
<feature type="transmembrane region" description="Helical" evidence="7">
    <location>
        <begin position="226"/>
        <end position="243"/>
    </location>
</feature>
<dbReference type="PANTHER" id="PTHR30474:SF3">
    <property type="entry name" value="PEPTIDOGLYCAN GLYCOSYLTRANSFERASE RODA"/>
    <property type="match status" value="1"/>
</dbReference>
<evidence type="ECO:0000256" key="6">
    <source>
        <dbReference type="SAM" id="MobiDB-lite"/>
    </source>
</evidence>
<evidence type="ECO:0000256" key="7">
    <source>
        <dbReference type="SAM" id="Phobius"/>
    </source>
</evidence>
<reference evidence="8 9" key="1">
    <citation type="journal article" date="2011" name="J. Bacteriol.">
        <title>Genome Sequence of the Probiotic Strain Bifidobacterium animalis subsp. lactis CNCM I-2494.</title>
        <authorList>
            <person name="Chervaux C."/>
            <person name="Grimaldi C."/>
            <person name="Bolotin A."/>
            <person name="Quinquis B."/>
            <person name="Legrain-Raspaud S."/>
            <person name="van Hylckama Vlieg J.E."/>
            <person name="Denariaz G."/>
            <person name="Smokvina T."/>
        </authorList>
    </citation>
    <scope>NUCLEOTIDE SEQUENCE [LARGE SCALE GENOMIC DNA]</scope>
    <source>
        <strain evidence="8 9">CNCM I-2494</strain>
    </source>
</reference>
<dbReference type="KEGG" id="bnm:BALAC2494_01035"/>
<evidence type="ECO:0000256" key="3">
    <source>
        <dbReference type="ARBA" id="ARBA00022960"/>
    </source>
</evidence>
<evidence type="ECO:0000313" key="9">
    <source>
        <dbReference type="Proteomes" id="UP000008394"/>
    </source>
</evidence>
<feature type="transmembrane region" description="Helical" evidence="7">
    <location>
        <begin position="166"/>
        <end position="182"/>
    </location>
</feature>
<feature type="transmembrane region" description="Helical" evidence="7">
    <location>
        <begin position="7"/>
        <end position="27"/>
    </location>
</feature>
<dbReference type="GO" id="GO:0032153">
    <property type="term" value="C:cell division site"/>
    <property type="evidence" value="ECO:0007669"/>
    <property type="project" value="TreeGrafter"/>
</dbReference>
<organism evidence="8 9">
    <name type="scientific">Bifidobacterium animalis subsp. lactis CNCM I-2494</name>
    <dbReference type="NCBI Taxonomy" id="1042403"/>
    <lineage>
        <taxon>Bacteria</taxon>
        <taxon>Bacillati</taxon>
        <taxon>Actinomycetota</taxon>
        <taxon>Actinomycetes</taxon>
        <taxon>Bifidobacteriales</taxon>
        <taxon>Bifidobacteriaceae</taxon>
        <taxon>Bifidobacterium</taxon>
    </lineage>
</organism>
<evidence type="ECO:0000313" key="8">
    <source>
        <dbReference type="EMBL" id="AEK29528.1"/>
    </source>
</evidence>
<dbReference type="GO" id="GO:0051301">
    <property type="term" value="P:cell division"/>
    <property type="evidence" value="ECO:0007669"/>
    <property type="project" value="InterPro"/>
</dbReference>
<keyword evidence="3" id="KW-0133">Cell shape</keyword>
<feature type="compositionally biased region" description="Polar residues" evidence="6">
    <location>
        <begin position="565"/>
        <end position="576"/>
    </location>
</feature>
<feature type="transmembrane region" description="Helical" evidence="7">
    <location>
        <begin position="39"/>
        <end position="56"/>
    </location>
</feature>
<feature type="compositionally biased region" description="Pro residues" evidence="6">
    <location>
        <begin position="555"/>
        <end position="564"/>
    </location>
</feature>
<feature type="transmembrane region" description="Helical" evidence="7">
    <location>
        <begin position="371"/>
        <end position="398"/>
    </location>
</feature>
<name>A0A806FNZ2_BIFAN</name>
<dbReference type="PANTHER" id="PTHR30474">
    <property type="entry name" value="CELL CYCLE PROTEIN"/>
    <property type="match status" value="1"/>
</dbReference>
<gene>
    <name evidence="8" type="ORF">BALAC2494_01035</name>
</gene>
<dbReference type="AlphaFoldDB" id="A0A806FNZ2"/>
<feature type="compositionally biased region" description="Low complexity" evidence="6">
    <location>
        <begin position="488"/>
        <end position="507"/>
    </location>
</feature>